<dbReference type="EMBL" id="CP095074">
    <property type="protein sequence ID" value="UOQ93499.1"/>
    <property type="molecule type" value="Genomic_DNA"/>
</dbReference>
<protein>
    <submittedName>
        <fullName evidence="1">DUF2252 domain-containing protein</fullName>
    </submittedName>
</protein>
<gene>
    <name evidence="1" type="ORF">MUO14_00380</name>
</gene>
<dbReference type="Proteomes" id="UP000831880">
    <property type="component" value="Chromosome"/>
</dbReference>
<accession>A0ABY4GZH5</accession>
<organism evidence="1 2">
    <name type="scientific">Halobacillus shinanisalinarum</name>
    <dbReference type="NCBI Taxonomy" id="2932258"/>
    <lineage>
        <taxon>Bacteria</taxon>
        <taxon>Bacillati</taxon>
        <taxon>Bacillota</taxon>
        <taxon>Bacilli</taxon>
        <taxon>Bacillales</taxon>
        <taxon>Bacillaceae</taxon>
        <taxon>Halobacillus</taxon>
    </lineage>
</organism>
<dbReference type="PANTHER" id="PTHR39441:SF1">
    <property type="entry name" value="DUF2252 DOMAIN-CONTAINING PROTEIN"/>
    <property type="match status" value="1"/>
</dbReference>
<dbReference type="RefSeq" id="WP_244753100.1">
    <property type="nucleotide sequence ID" value="NZ_CP095074.1"/>
</dbReference>
<dbReference type="InterPro" id="IPR018721">
    <property type="entry name" value="DUF2252"/>
</dbReference>
<sequence length="445" mass="52491">MKKNIRNDIIETKKYLRKQVLDTILNQFDGKLMGLSKEHRKQKYNKMRENPYSFFRGSAYLFYYDVTDLPFTFHTPEDRPTWLLGDLHFDNISAFQNEHQEIVFDVDDFDEGYFGSYLYDVMRMVVSIRLMSSQHGYNEEDADTFVESFLTHYIKQLEDFQSGANDPVQLQFTKVNTKASIKRVLDNLEQRQTAHKLDESVNKYDSIQWLMGDDHLLSLSTSERKEFTSIWEDYIDSIPASVKKRRNYYSVKDVMKKEGAGIGSTGLERYYILIEGEHGQNIILEAKEARAPIPAYFFPYDEKFWYDHKHQGRRVVHTQQSMHHLADPYLGYFTLQGHDFYVRERSPLTGELEAQDLQDPKSMLETIKTMARITAKIHARADADIENGLMDYHSEEAILDAIQRNQKEFIQQINVWSKHYQQVVEEDFLLFNEWLDENADFSGQK</sequence>
<proteinExistence type="predicted"/>
<name>A0ABY4GZH5_9BACI</name>
<keyword evidence="2" id="KW-1185">Reference proteome</keyword>
<reference evidence="1 2" key="1">
    <citation type="submission" date="2022-04" db="EMBL/GenBank/DDBJ databases">
        <title>Halobacillus sp. isolated from saltern.</title>
        <authorList>
            <person name="Won M."/>
            <person name="Lee C.-M."/>
            <person name="Woen H.-Y."/>
            <person name="Kwon S.-W."/>
        </authorList>
    </citation>
    <scope>NUCLEOTIDE SEQUENCE [LARGE SCALE GENOMIC DNA]</scope>
    <source>
        <strain evidence="1 2">SSTM10-2</strain>
    </source>
</reference>
<dbReference type="Pfam" id="PF10009">
    <property type="entry name" value="DUF2252"/>
    <property type="match status" value="1"/>
</dbReference>
<evidence type="ECO:0000313" key="1">
    <source>
        <dbReference type="EMBL" id="UOQ93499.1"/>
    </source>
</evidence>
<evidence type="ECO:0000313" key="2">
    <source>
        <dbReference type="Proteomes" id="UP000831880"/>
    </source>
</evidence>
<dbReference type="InterPro" id="IPR011009">
    <property type="entry name" value="Kinase-like_dom_sf"/>
</dbReference>
<dbReference type="PANTHER" id="PTHR39441">
    <property type="entry name" value="DUF2252 DOMAIN-CONTAINING PROTEIN"/>
    <property type="match status" value="1"/>
</dbReference>
<dbReference type="SUPFAM" id="SSF56112">
    <property type="entry name" value="Protein kinase-like (PK-like)"/>
    <property type="match status" value="1"/>
</dbReference>